<evidence type="ECO:0000256" key="8">
    <source>
        <dbReference type="ARBA" id="ARBA00023136"/>
    </source>
</evidence>
<keyword evidence="7" id="KW-1133">Transmembrane helix</keyword>
<dbReference type="GO" id="GO:0000742">
    <property type="term" value="P:karyogamy involved in conjugation with cellular fusion"/>
    <property type="evidence" value="ECO:0007669"/>
    <property type="project" value="UniProtKB-UniRule"/>
</dbReference>
<evidence type="ECO:0000256" key="4">
    <source>
        <dbReference type="ARBA" id="ARBA00022692"/>
    </source>
</evidence>
<dbReference type="Pfam" id="PF04163">
    <property type="entry name" value="Tht1"/>
    <property type="match status" value="1"/>
</dbReference>
<keyword evidence="6 11" id="KW-0256">Endoplasmic reticulum</keyword>
<dbReference type="PANTHER" id="PTHR28012:SF1">
    <property type="entry name" value="NUCLEAR FUSION PROTEIN KAR5"/>
    <property type="match status" value="1"/>
</dbReference>
<keyword evidence="8" id="KW-0472">Membrane</keyword>
<keyword evidence="3 11" id="KW-0415">Karyogamy</keyword>
<evidence type="ECO:0000256" key="9">
    <source>
        <dbReference type="ARBA" id="ARBA00023180"/>
    </source>
</evidence>
<evidence type="ECO:0000256" key="7">
    <source>
        <dbReference type="ARBA" id="ARBA00022989"/>
    </source>
</evidence>
<evidence type="ECO:0000256" key="5">
    <source>
        <dbReference type="ARBA" id="ARBA00022729"/>
    </source>
</evidence>
<dbReference type="EMBL" id="KL197714">
    <property type="protein sequence ID" value="KDQ60278.1"/>
    <property type="molecule type" value="Genomic_DNA"/>
</dbReference>
<feature type="non-terminal residue" evidence="12">
    <location>
        <position position="1"/>
    </location>
</feature>
<name>A0A067PZN2_9AGAM</name>
<evidence type="ECO:0000256" key="11">
    <source>
        <dbReference type="RuleBase" id="RU368082"/>
    </source>
</evidence>
<keyword evidence="4" id="KW-0812">Transmembrane</keyword>
<dbReference type="GO" id="GO:0048288">
    <property type="term" value="P:nuclear membrane fusion involved in karyogamy"/>
    <property type="evidence" value="ECO:0007669"/>
    <property type="project" value="UniProtKB-UniRule"/>
</dbReference>
<comment type="function">
    <text evidence="1 11">Required for nuclear membrane fusion during karyogamy.</text>
</comment>
<dbReference type="InterPro" id="IPR007292">
    <property type="entry name" value="Nuclear_fusion_Kar5"/>
</dbReference>
<keyword evidence="10 11" id="KW-0539">Nucleus</keyword>
<comment type="subcellular location">
    <subcellularLocation>
        <location evidence="11">Endoplasmic reticulum membrane</location>
    </subcellularLocation>
    <subcellularLocation>
        <location evidence="11">Nucleus membrane</location>
    </subcellularLocation>
</comment>
<dbReference type="Proteomes" id="UP000027265">
    <property type="component" value="Unassembled WGS sequence"/>
</dbReference>
<sequence length="159" mass="18367">NTRPDALDEYSRKPDCFKRAAGSLRLRCSELDMHEDERIKAALSLTLCEIATARHHSAPMECATFSHDSSWFDAGDGSHHDCVEALSRSAQFWSSYSGYLREVPQLCHAFRRWNDIDTAKDIYRNATLEKLALIRLMAQREKKTDEAQMRWEQTREVGE</sequence>
<evidence type="ECO:0000256" key="10">
    <source>
        <dbReference type="ARBA" id="ARBA00023242"/>
    </source>
</evidence>
<evidence type="ECO:0000256" key="6">
    <source>
        <dbReference type="ARBA" id="ARBA00022824"/>
    </source>
</evidence>
<evidence type="ECO:0000256" key="3">
    <source>
        <dbReference type="ARBA" id="ARBA00022459"/>
    </source>
</evidence>
<dbReference type="InParanoid" id="A0A067PZN2"/>
<proteinExistence type="inferred from homology"/>
<dbReference type="GO" id="GO:0005789">
    <property type="term" value="C:endoplasmic reticulum membrane"/>
    <property type="evidence" value="ECO:0007669"/>
    <property type="project" value="UniProtKB-SubCell"/>
</dbReference>
<keyword evidence="9" id="KW-0325">Glycoprotein</keyword>
<evidence type="ECO:0000313" key="12">
    <source>
        <dbReference type="EMBL" id="KDQ60278.1"/>
    </source>
</evidence>
<evidence type="ECO:0000313" key="13">
    <source>
        <dbReference type="Proteomes" id="UP000027265"/>
    </source>
</evidence>
<dbReference type="OrthoDB" id="5311848at2759"/>
<dbReference type="AlphaFoldDB" id="A0A067PZN2"/>
<keyword evidence="5 11" id="KW-0732">Signal</keyword>
<dbReference type="GO" id="GO:0031965">
    <property type="term" value="C:nuclear membrane"/>
    <property type="evidence" value="ECO:0007669"/>
    <property type="project" value="UniProtKB-SubCell"/>
</dbReference>
<reference evidence="13" key="1">
    <citation type="journal article" date="2014" name="Proc. Natl. Acad. Sci. U.S.A.">
        <title>Extensive sampling of basidiomycete genomes demonstrates inadequacy of the white-rot/brown-rot paradigm for wood decay fungi.</title>
        <authorList>
            <person name="Riley R."/>
            <person name="Salamov A.A."/>
            <person name="Brown D.W."/>
            <person name="Nagy L.G."/>
            <person name="Floudas D."/>
            <person name="Held B.W."/>
            <person name="Levasseur A."/>
            <person name="Lombard V."/>
            <person name="Morin E."/>
            <person name="Otillar R."/>
            <person name="Lindquist E.A."/>
            <person name="Sun H."/>
            <person name="LaButti K.M."/>
            <person name="Schmutz J."/>
            <person name="Jabbour D."/>
            <person name="Luo H."/>
            <person name="Baker S.E."/>
            <person name="Pisabarro A.G."/>
            <person name="Walton J.D."/>
            <person name="Blanchette R.A."/>
            <person name="Henrissat B."/>
            <person name="Martin F."/>
            <person name="Cullen D."/>
            <person name="Hibbett D.S."/>
            <person name="Grigoriev I.V."/>
        </authorList>
    </citation>
    <scope>NUCLEOTIDE SEQUENCE [LARGE SCALE GENOMIC DNA]</scope>
    <source>
        <strain evidence="13">MUCL 33604</strain>
    </source>
</reference>
<protein>
    <submittedName>
        <fullName evidence="12">Uncharacterized protein</fullName>
    </submittedName>
</protein>
<evidence type="ECO:0000256" key="1">
    <source>
        <dbReference type="ARBA" id="ARBA00003389"/>
    </source>
</evidence>
<organism evidence="12 13">
    <name type="scientific">Jaapia argillacea MUCL 33604</name>
    <dbReference type="NCBI Taxonomy" id="933084"/>
    <lineage>
        <taxon>Eukaryota</taxon>
        <taxon>Fungi</taxon>
        <taxon>Dikarya</taxon>
        <taxon>Basidiomycota</taxon>
        <taxon>Agaricomycotina</taxon>
        <taxon>Agaricomycetes</taxon>
        <taxon>Agaricomycetidae</taxon>
        <taxon>Jaapiales</taxon>
        <taxon>Jaapiaceae</taxon>
        <taxon>Jaapia</taxon>
    </lineage>
</organism>
<gene>
    <name evidence="12" type="ORF">JAAARDRAFT_126349</name>
</gene>
<dbReference type="PANTHER" id="PTHR28012">
    <property type="entry name" value="NUCLEAR FUSION PROTEIN KAR5"/>
    <property type="match status" value="1"/>
</dbReference>
<comment type="similarity">
    <text evidence="2 11">Belongs to the KAR5 family.</text>
</comment>
<accession>A0A067PZN2</accession>
<evidence type="ECO:0000256" key="2">
    <source>
        <dbReference type="ARBA" id="ARBA00010473"/>
    </source>
</evidence>
<dbReference type="HOGENOM" id="CLU_121247_0_0_1"/>
<keyword evidence="13" id="KW-1185">Reference proteome</keyword>